<feature type="domain" description="HTH marR-type" evidence="4">
    <location>
        <begin position="1"/>
        <end position="141"/>
    </location>
</feature>
<organism evidence="5 6">
    <name type="scientific">Candidatus Anaerostipes avistercoris</name>
    <dbReference type="NCBI Taxonomy" id="2838462"/>
    <lineage>
        <taxon>Bacteria</taxon>
        <taxon>Bacillati</taxon>
        <taxon>Bacillota</taxon>
        <taxon>Clostridia</taxon>
        <taxon>Lachnospirales</taxon>
        <taxon>Lachnospiraceae</taxon>
        <taxon>Anaerostipes</taxon>
    </lineage>
</organism>
<keyword evidence="3" id="KW-0804">Transcription</keyword>
<gene>
    <name evidence="5" type="ORF">H9754_01735</name>
</gene>
<reference evidence="5" key="2">
    <citation type="submission" date="2021-04" db="EMBL/GenBank/DDBJ databases">
        <authorList>
            <person name="Gilroy R."/>
        </authorList>
    </citation>
    <scope>NUCLEOTIDE SEQUENCE</scope>
    <source>
        <strain evidence="5">ChiSjej3B21-8574</strain>
    </source>
</reference>
<dbReference type="GO" id="GO:0003677">
    <property type="term" value="F:DNA binding"/>
    <property type="evidence" value="ECO:0007669"/>
    <property type="project" value="UniProtKB-KW"/>
</dbReference>
<reference evidence="5" key="1">
    <citation type="journal article" date="2021" name="PeerJ">
        <title>Extensive microbial diversity within the chicken gut microbiome revealed by metagenomics and culture.</title>
        <authorList>
            <person name="Gilroy R."/>
            <person name="Ravi A."/>
            <person name="Getino M."/>
            <person name="Pursley I."/>
            <person name="Horton D.L."/>
            <person name="Alikhan N.F."/>
            <person name="Baker D."/>
            <person name="Gharbi K."/>
            <person name="Hall N."/>
            <person name="Watson M."/>
            <person name="Adriaenssens E.M."/>
            <person name="Foster-Nyarko E."/>
            <person name="Jarju S."/>
            <person name="Secka A."/>
            <person name="Antonio M."/>
            <person name="Oren A."/>
            <person name="Chaudhuri R.R."/>
            <person name="La Ragione R."/>
            <person name="Hildebrand F."/>
            <person name="Pallen M.J."/>
        </authorList>
    </citation>
    <scope>NUCLEOTIDE SEQUENCE</scope>
    <source>
        <strain evidence="5">ChiSjej3B21-8574</strain>
    </source>
</reference>
<comment type="caution">
    <text evidence="5">The sequence shown here is derived from an EMBL/GenBank/DDBJ whole genome shotgun (WGS) entry which is preliminary data.</text>
</comment>
<evidence type="ECO:0000313" key="6">
    <source>
        <dbReference type="Proteomes" id="UP000823904"/>
    </source>
</evidence>
<dbReference type="InterPro" id="IPR036388">
    <property type="entry name" value="WH-like_DNA-bd_sf"/>
</dbReference>
<dbReference type="PANTHER" id="PTHR42756:SF1">
    <property type="entry name" value="TRANSCRIPTIONAL REPRESSOR OF EMRAB OPERON"/>
    <property type="match status" value="1"/>
</dbReference>
<dbReference type="Pfam" id="PF12802">
    <property type="entry name" value="MarR_2"/>
    <property type="match status" value="1"/>
</dbReference>
<dbReference type="EMBL" id="DWWD01000009">
    <property type="protein sequence ID" value="HJC49298.1"/>
    <property type="molecule type" value="Genomic_DNA"/>
</dbReference>
<dbReference type="Gene3D" id="1.10.10.10">
    <property type="entry name" value="Winged helix-like DNA-binding domain superfamily/Winged helix DNA-binding domain"/>
    <property type="match status" value="1"/>
</dbReference>
<dbReference type="SMART" id="SM00347">
    <property type="entry name" value="HTH_MARR"/>
    <property type="match status" value="1"/>
</dbReference>
<evidence type="ECO:0000259" key="4">
    <source>
        <dbReference type="PROSITE" id="PS50995"/>
    </source>
</evidence>
<protein>
    <submittedName>
        <fullName evidence="5">MarR family transcriptional regulator</fullName>
    </submittedName>
</protein>
<accession>A0A9D2PGN6</accession>
<dbReference type="PROSITE" id="PS50995">
    <property type="entry name" value="HTH_MARR_2"/>
    <property type="match status" value="1"/>
</dbReference>
<dbReference type="PRINTS" id="PR00598">
    <property type="entry name" value="HTHMARR"/>
</dbReference>
<evidence type="ECO:0000256" key="3">
    <source>
        <dbReference type="ARBA" id="ARBA00023163"/>
    </source>
</evidence>
<keyword evidence="1" id="KW-0805">Transcription regulation</keyword>
<evidence type="ECO:0000313" key="5">
    <source>
        <dbReference type="EMBL" id="HJC49298.1"/>
    </source>
</evidence>
<keyword evidence="2" id="KW-0238">DNA-binding</keyword>
<dbReference type="PANTHER" id="PTHR42756">
    <property type="entry name" value="TRANSCRIPTIONAL REGULATOR, MARR"/>
    <property type="match status" value="1"/>
</dbReference>
<dbReference type="GO" id="GO:0003700">
    <property type="term" value="F:DNA-binding transcription factor activity"/>
    <property type="evidence" value="ECO:0007669"/>
    <property type="project" value="InterPro"/>
</dbReference>
<dbReference type="AlphaFoldDB" id="A0A9D2PGN6"/>
<dbReference type="InterPro" id="IPR000835">
    <property type="entry name" value="HTH_MarR-typ"/>
</dbReference>
<dbReference type="InterPro" id="IPR036390">
    <property type="entry name" value="WH_DNA-bd_sf"/>
</dbReference>
<dbReference type="SUPFAM" id="SSF46785">
    <property type="entry name" value="Winged helix' DNA-binding domain"/>
    <property type="match status" value="1"/>
</dbReference>
<sequence length="150" mass="17585">MMEFTQTMQNVIKEFAMIRKVYARAFAESFVQENFSPNEVNTLIFLARNPSLNTSRDLSVYLDVSKGLVCRSVDALIKKGFITAGDDKNDRRVQRLVLTEKAEPVIQEIFKVNQEISRDIFQDIPEEEVQQMERTLRKILQKFHERLEIK</sequence>
<evidence type="ECO:0000256" key="2">
    <source>
        <dbReference type="ARBA" id="ARBA00023125"/>
    </source>
</evidence>
<proteinExistence type="predicted"/>
<evidence type="ECO:0000256" key="1">
    <source>
        <dbReference type="ARBA" id="ARBA00023015"/>
    </source>
</evidence>
<dbReference type="Proteomes" id="UP000823904">
    <property type="component" value="Unassembled WGS sequence"/>
</dbReference>
<name>A0A9D2PGN6_9FIRM</name>